<dbReference type="PANTHER" id="PTHR35317">
    <property type="entry name" value="OS04G0629600 PROTEIN"/>
    <property type="match status" value="1"/>
</dbReference>
<name>A0A6D2HB54_9BRAS</name>
<dbReference type="GO" id="GO:0008270">
    <property type="term" value="F:zinc ion binding"/>
    <property type="evidence" value="ECO:0007669"/>
    <property type="project" value="UniProtKB-KW"/>
</dbReference>
<evidence type="ECO:0000256" key="1">
    <source>
        <dbReference type="PROSITE-ProRule" id="PRU00047"/>
    </source>
</evidence>
<feature type="domain" description="CCHC-type" evidence="2">
    <location>
        <begin position="228"/>
        <end position="243"/>
    </location>
</feature>
<dbReference type="OrthoDB" id="8063676at2759"/>
<dbReference type="SMART" id="SM00343">
    <property type="entry name" value="ZnF_C2HC"/>
    <property type="match status" value="1"/>
</dbReference>
<evidence type="ECO:0000259" key="2">
    <source>
        <dbReference type="PROSITE" id="PS50158"/>
    </source>
</evidence>
<keyword evidence="1" id="KW-0863">Zinc-finger</keyword>
<dbReference type="PROSITE" id="PS50158">
    <property type="entry name" value="ZF_CCHC"/>
    <property type="match status" value="1"/>
</dbReference>
<dbReference type="SUPFAM" id="SSF57756">
    <property type="entry name" value="Retrovirus zinc finger-like domains"/>
    <property type="match status" value="1"/>
</dbReference>
<evidence type="ECO:0000313" key="4">
    <source>
        <dbReference type="Proteomes" id="UP000467841"/>
    </source>
</evidence>
<dbReference type="GO" id="GO:0003676">
    <property type="term" value="F:nucleic acid binding"/>
    <property type="evidence" value="ECO:0007669"/>
    <property type="project" value="InterPro"/>
</dbReference>
<dbReference type="AlphaFoldDB" id="A0A6D2HB54"/>
<dbReference type="Pfam" id="PF00098">
    <property type="entry name" value="zf-CCHC"/>
    <property type="match status" value="1"/>
</dbReference>
<dbReference type="Proteomes" id="UP000467841">
    <property type="component" value="Unassembled WGS sequence"/>
</dbReference>
<dbReference type="EMBL" id="CACVBM020000033">
    <property type="protein sequence ID" value="CAA7013201.1"/>
    <property type="molecule type" value="Genomic_DNA"/>
</dbReference>
<keyword evidence="4" id="KW-1185">Reference proteome</keyword>
<dbReference type="PANTHER" id="PTHR35317:SF23">
    <property type="entry name" value="OS04G0629600 PROTEIN"/>
    <property type="match status" value="1"/>
</dbReference>
<keyword evidence="1" id="KW-0862">Zinc</keyword>
<keyword evidence="1" id="KW-0479">Metal-binding</keyword>
<reference evidence="3" key="1">
    <citation type="submission" date="2020-01" db="EMBL/GenBank/DDBJ databases">
        <authorList>
            <person name="Mishra B."/>
        </authorList>
    </citation>
    <scope>NUCLEOTIDE SEQUENCE [LARGE SCALE GENOMIC DNA]</scope>
</reference>
<accession>A0A6D2HB54</accession>
<evidence type="ECO:0000313" key="3">
    <source>
        <dbReference type="EMBL" id="CAA7013201.1"/>
    </source>
</evidence>
<protein>
    <recommendedName>
        <fullName evidence="2">CCHC-type domain-containing protein</fullName>
    </recommendedName>
</protein>
<dbReference type="InterPro" id="IPR001878">
    <property type="entry name" value="Znf_CCHC"/>
</dbReference>
<comment type="caution">
    <text evidence="3">The sequence shown here is derived from an EMBL/GenBank/DDBJ whole genome shotgun (WGS) entry which is preliminary data.</text>
</comment>
<dbReference type="InterPro" id="IPR036875">
    <property type="entry name" value="Znf_CCHC_sf"/>
</dbReference>
<dbReference type="Gene3D" id="4.10.60.10">
    <property type="entry name" value="Zinc finger, CCHC-type"/>
    <property type="match status" value="1"/>
</dbReference>
<sequence length="397" mass="44983">MAAANLTDDLDYEIWAPVTKTTLIEKGLWDVVENGVPPDPSKIPELAATIQAGELSKWRDLAGKDMKALQILQSSLPNSVFRKTLSASSAKEAWDLLRKGNEQKSKLGRLEKRFEELRMEEGETFNDYIDRVKEIVEQLRRLNISKSDYEVTKKVLNSLSAPYNTISPVLDEHMYPEKMTLDSIVEFFEIYHSIAEETMLFTLNQMSLQPKNNAKAGARKAKPRKGECFQCGERGHKARDCKRKNEQEVAKEAEEEEIGVDYLMLVEESYGEFSFDEDMWMIYAESTTNHMTPYEKYFTALDRTQKGKVGLVDGKFLMVEGVGDVKIVMKEGKKKTIKNVLFVPELNRNVLSLDQMIARGYSVITKQDGCSFLDRTGAVFGENCVGRERSSSAFVGG</sequence>
<dbReference type="Pfam" id="PF22936">
    <property type="entry name" value="Pol_BBD"/>
    <property type="match status" value="1"/>
</dbReference>
<organism evidence="3 4">
    <name type="scientific">Microthlaspi erraticum</name>
    <dbReference type="NCBI Taxonomy" id="1685480"/>
    <lineage>
        <taxon>Eukaryota</taxon>
        <taxon>Viridiplantae</taxon>
        <taxon>Streptophyta</taxon>
        <taxon>Embryophyta</taxon>
        <taxon>Tracheophyta</taxon>
        <taxon>Spermatophyta</taxon>
        <taxon>Magnoliopsida</taxon>
        <taxon>eudicotyledons</taxon>
        <taxon>Gunneridae</taxon>
        <taxon>Pentapetalae</taxon>
        <taxon>rosids</taxon>
        <taxon>malvids</taxon>
        <taxon>Brassicales</taxon>
        <taxon>Brassicaceae</taxon>
        <taxon>Coluteocarpeae</taxon>
        <taxon>Microthlaspi</taxon>
    </lineage>
</organism>
<dbReference type="InterPro" id="IPR054722">
    <property type="entry name" value="PolX-like_BBD"/>
</dbReference>
<proteinExistence type="predicted"/>
<dbReference type="Pfam" id="PF14223">
    <property type="entry name" value="Retrotran_gag_2"/>
    <property type="match status" value="1"/>
</dbReference>
<gene>
    <name evidence="3" type="ORF">MERR_LOCUS435</name>
</gene>